<feature type="region of interest" description="Disordered" evidence="4">
    <location>
        <begin position="101"/>
        <end position="133"/>
    </location>
</feature>
<dbReference type="RefSeq" id="XP_056080871.1">
    <property type="nucleotide sequence ID" value="XM_056226613.1"/>
</dbReference>
<feature type="region of interest" description="Disordered" evidence="4">
    <location>
        <begin position="542"/>
        <end position="573"/>
    </location>
</feature>
<feature type="compositionally biased region" description="Acidic residues" evidence="4">
    <location>
        <begin position="340"/>
        <end position="369"/>
    </location>
</feature>
<feature type="region of interest" description="Disordered" evidence="4">
    <location>
        <begin position="40"/>
        <end position="86"/>
    </location>
</feature>
<proteinExistence type="inferred from homology"/>
<sequence>MAIKRSNRANTSNVTDEVNPYGLNEVDDFASKREKVLLGQSTLSGRAKDDDDYLLEDENEEEVLAMDDDDESIDEGEDVEEEGELDGAAAYKKIFGRNLEADQLPEEDEESGMLNNENAWGSTKGEYYGADDLDDEEAAKEIEKEALRQQKKHLEELNMNDYLDEEEEEEWVKNAKEFDVGKFKSSTKQPETKVSVRDILNMDEEARDNYLKTMFPEFAPLSKEYTELAPKFDELKNSDDNECNKLKTIALGSYLGTISCYYSVMLHELRNNEDFTSMRGHPIMEKVLTTKEIWRQASELPSNIDIIEESGSESEEIPNIDDFNEEKLKSLKNNGNSGSEDNEEEQKESEDEEGESDEDDDVDIDDFEEYVAQSRVSSKPKTLSKPETDDFVESEIADVDAQDKKARRKTLRFYTSKIDQQESKKTDRFKGDDDIPYKERLFERQQRLLDEARKRGMHDNNGADLDDKAYSLEDEAVSRSINTQGENDYYQQVQRGKQVKKTFRKEAHKNAIIAAREGKLAELAENAVGDGKRAINYQILKNKGLTPRRNKDNRNSRVKKRKKYQKAQKKLKSVRAVYSGGQSGVYEGEKTGIKKGLTRSVKFKN</sequence>
<dbReference type="GeneID" id="80916967"/>
<feature type="compositionally biased region" description="Acidic residues" evidence="4">
    <location>
        <begin position="50"/>
        <end position="85"/>
    </location>
</feature>
<evidence type="ECO:0000259" key="5">
    <source>
        <dbReference type="Pfam" id="PF09368"/>
    </source>
</evidence>
<feature type="region of interest" description="Disordered" evidence="4">
    <location>
        <begin position="329"/>
        <end position="403"/>
    </location>
</feature>
<protein>
    <recommendedName>
        <fullName evidence="5">Sas10 C-terminal domain-containing protein</fullName>
    </recommendedName>
</protein>
<dbReference type="PANTHER" id="PTHR13237:SF8">
    <property type="entry name" value="SOMETHING ABOUT SILENCING PROTEIN 10"/>
    <property type="match status" value="1"/>
</dbReference>
<name>A0AA35NH17_SACMI</name>
<evidence type="ECO:0000256" key="1">
    <source>
        <dbReference type="ARBA" id="ARBA00004123"/>
    </source>
</evidence>
<evidence type="ECO:0000313" key="6">
    <source>
        <dbReference type="EMBL" id="CAI4037755.1"/>
    </source>
</evidence>
<feature type="compositionally biased region" description="Basic residues" evidence="4">
    <location>
        <begin position="556"/>
        <end position="573"/>
    </location>
</feature>
<dbReference type="GO" id="GO:0000462">
    <property type="term" value="P:maturation of SSU-rRNA from tricistronic rRNA transcript (SSU-rRNA, 5.8S rRNA, LSU-rRNA)"/>
    <property type="evidence" value="ECO:0007669"/>
    <property type="project" value="TreeGrafter"/>
</dbReference>
<reference evidence="6" key="1">
    <citation type="submission" date="2022-10" db="EMBL/GenBank/DDBJ databases">
        <authorList>
            <person name="Byrne P K."/>
        </authorList>
    </citation>
    <scope>NUCLEOTIDE SEQUENCE</scope>
    <source>
        <strain evidence="6">IFO1815</strain>
    </source>
</reference>
<dbReference type="Pfam" id="PF09368">
    <property type="entry name" value="Sas10"/>
    <property type="match status" value="1"/>
</dbReference>
<evidence type="ECO:0000313" key="7">
    <source>
        <dbReference type="Proteomes" id="UP001161438"/>
    </source>
</evidence>
<dbReference type="Proteomes" id="UP001161438">
    <property type="component" value="Chromosome 4"/>
</dbReference>
<feature type="domain" description="Sas10 C-terminal" evidence="5">
    <location>
        <begin position="530"/>
        <end position="603"/>
    </location>
</feature>
<gene>
    <name evidence="6" type="primary">SMKI04G0870</name>
    <name evidence="6" type="ORF">SMKI_04G0870</name>
</gene>
<organism evidence="6 7">
    <name type="scientific">Saccharomyces mikatae IFO 1815</name>
    <dbReference type="NCBI Taxonomy" id="226126"/>
    <lineage>
        <taxon>Eukaryota</taxon>
        <taxon>Fungi</taxon>
        <taxon>Dikarya</taxon>
        <taxon>Ascomycota</taxon>
        <taxon>Saccharomycotina</taxon>
        <taxon>Saccharomycetes</taxon>
        <taxon>Saccharomycetales</taxon>
        <taxon>Saccharomycetaceae</taxon>
        <taxon>Saccharomyces</taxon>
    </lineage>
</organism>
<accession>A0AA35NH17</accession>
<dbReference type="InterPro" id="IPR018972">
    <property type="entry name" value="Sas10_C_dom"/>
</dbReference>
<dbReference type="EMBL" id="OX365760">
    <property type="protein sequence ID" value="CAI4037755.1"/>
    <property type="molecule type" value="Genomic_DNA"/>
</dbReference>
<feature type="compositionally biased region" description="Acidic residues" evidence="4">
    <location>
        <begin position="389"/>
        <end position="400"/>
    </location>
</feature>
<comment type="subcellular location">
    <subcellularLocation>
        <location evidence="1">Nucleus</location>
    </subcellularLocation>
</comment>
<feature type="region of interest" description="Disordered" evidence="4">
    <location>
        <begin position="1"/>
        <end position="22"/>
    </location>
</feature>
<evidence type="ECO:0000256" key="3">
    <source>
        <dbReference type="ARBA" id="ARBA00023242"/>
    </source>
</evidence>
<evidence type="ECO:0000256" key="4">
    <source>
        <dbReference type="SAM" id="MobiDB-lite"/>
    </source>
</evidence>
<dbReference type="GO" id="GO:0032040">
    <property type="term" value="C:small-subunit processome"/>
    <property type="evidence" value="ECO:0007669"/>
    <property type="project" value="TreeGrafter"/>
</dbReference>
<evidence type="ECO:0000256" key="2">
    <source>
        <dbReference type="ARBA" id="ARBA00010979"/>
    </source>
</evidence>
<dbReference type="AlphaFoldDB" id="A0AA35NH17"/>
<dbReference type="PANTHER" id="PTHR13237">
    <property type="entry name" value="SOMETHING ABOUT SILENCING PROTEIN 10-RELATED"/>
    <property type="match status" value="1"/>
</dbReference>
<keyword evidence="3" id="KW-0539">Nucleus</keyword>
<keyword evidence="7" id="KW-1185">Reference proteome</keyword>
<comment type="similarity">
    <text evidence="2">Belongs to the SAS10 family.</text>
</comment>